<evidence type="ECO:0000256" key="2">
    <source>
        <dbReference type="ARBA" id="ARBA00009423"/>
    </source>
</evidence>
<comment type="subcellular location">
    <subcellularLocation>
        <location evidence="1">Cytoplasm</location>
        <location evidence="1">Cytoskeleton</location>
    </subcellularLocation>
</comment>
<reference evidence="11" key="2">
    <citation type="journal article" date="2013" name="Nat. Commun.">
        <title>Genome of the Chinese tree shrew.</title>
        <authorList>
            <person name="Fan Y."/>
            <person name="Huang Z.Y."/>
            <person name="Cao C.C."/>
            <person name="Chen C.S."/>
            <person name="Chen Y.X."/>
            <person name="Fan D.D."/>
            <person name="He J."/>
            <person name="Hou H.L."/>
            <person name="Hu L."/>
            <person name="Hu X.T."/>
            <person name="Jiang X.T."/>
            <person name="Lai R."/>
            <person name="Lang Y.S."/>
            <person name="Liang B."/>
            <person name="Liao S.G."/>
            <person name="Mu D."/>
            <person name="Ma Y.Y."/>
            <person name="Niu Y.Y."/>
            <person name="Sun X.Q."/>
            <person name="Xia J.Q."/>
            <person name="Xiao J."/>
            <person name="Xiong Z.Q."/>
            <person name="Xu L."/>
            <person name="Yang L."/>
            <person name="Zhang Y."/>
            <person name="Zhao W."/>
            <person name="Zhao X.D."/>
            <person name="Zheng Y.T."/>
            <person name="Zhou J.M."/>
            <person name="Zhu Y.B."/>
            <person name="Zhang G.J."/>
            <person name="Wang J."/>
            <person name="Yao Y.G."/>
        </authorList>
    </citation>
    <scope>NUCLEOTIDE SEQUENCE [LARGE SCALE GENOMIC DNA]</scope>
</reference>
<organism evidence="10 11">
    <name type="scientific">Tupaia chinensis</name>
    <name type="common">Chinese tree shrew</name>
    <name type="synonym">Tupaia belangeri chinensis</name>
    <dbReference type="NCBI Taxonomy" id="246437"/>
    <lineage>
        <taxon>Eukaryota</taxon>
        <taxon>Metazoa</taxon>
        <taxon>Chordata</taxon>
        <taxon>Craniata</taxon>
        <taxon>Vertebrata</taxon>
        <taxon>Euteleostomi</taxon>
        <taxon>Mammalia</taxon>
        <taxon>Eutheria</taxon>
        <taxon>Euarchontoglires</taxon>
        <taxon>Scandentia</taxon>
        <taxon>Tupaiidae</taxon>
        <taxon>Tupaia</taxon>
    </lineage>
</organism>
<dbReference type="InParanoid" id="L9KIJ2"/>
<feature type="compositionally biased region" description="Polar residues" evidence="8">
    <location>
        <begin position="129"/>
        <end position="144"/>
    </location>
</feature>
<keyword evidence="6" id="KW-0206">Cytoskeleton</keyword>
<dbReference type="InterPro" id="IPR007707">
    <property type="entry name" value="TACC_C"/>
</dbReference>
<dbReference type="OrthoDB" id="10255048at2759"/>
<dbReference type="PANTHER" id="PTHR13924:SF4">
    <property type="entry name" value="TRANSFORMING ACIDIC COILED-COIL-CONTAINING PROTEIN 3"/>
    <property type="match status" value="1"/>
</dbReference>
<sequence length="805" mass="87926">MSLQVLNDENVTSQRSKENCDFLFSPPELTGRSSVLRLSQKENVPPKNLNKAVKVTFQTPLRDPQTHRILSPSMTCKLETPFALGDNIELENSHQVWTQEENQQFTKEVDNKITNGILQKEAMADANSPPANVTPASEDGSSSKLGAAPLADPGSLSSPSHSPESPKKQAVPLGQMPGSPQQAAEEDGSLHSFDKSITSVSQTLEDPPGIASQQRAETPHRAEEGNSQGSVSAASLGAVLPPDPTLEAPHRGGPLTGNCDEDAPGPGDSAQSLPCTRSSGSEDTAPSSPQKEDASVQMADLARGEPVRLEFDFSDTTTKKAPRPKRLGLKHPSKRQEVRQEQAPKAAQEGDKKRGEDECPAPVPRGSYNLDWNKLDDPDFNPFGTGSTSSSSKAQPPDSSEVALQSSAGPVTLENLPLSQQLCAASADDTSVVHMVAETPRTEGKEGTLNFSDMSVSVSCQDSELKAPHAEPVAFPSQQGLEPVLELKEEKFRDPAEVLGIGAEVDYLEQFGTCSFKDSALRKQSLYLKFDPLLKDSPHRPVPIVSGTSNAQDAEQPSSGNVLETKLVDFDFLGALDVPVTGPPTCVLEPGVPPLPVGPIVDVLQYSQRDLDTAVEAAQKENQELRSRCEELHGKNLEMGKIVDGFEEIVYQAMEEAQKQKELTEAKIQKVLKEKDQLAADLNSMEKSFSDLFKRFEKQKEVIEGYRKNEESLKKCVEDYILRIEKESQRYQALKAHAEEKLQLANEEIAQVRSKAQAEALAFQASLRKEQMRIHSLEKTVEQKTKENDELTRICDDLISKMEKI</sequence>
<evidence type="ECO:0000256" key="4">
    <source>
        <dbReference type="ARBA" id="ARBA00022553"/>
    </source>
</evidence>
<feature type="compositionally biased region" description="Basic and acidic residues" evidence="8">
    <location>
        <begin position="302"/>
        <end position="311"/>
    </location>
</feature>
<gene>
    <name evidence="10" type="ORF">TREES_T100000765</name>
</gene>
<evidence type="ECO:0000313" key="11">
    <source>
        <dbReference type="Proteomes" id="UP000011518"/>
    </source>
</evidence>
<dbReference type="STRING" id="246437.L9KIJ2"/>
<evidence type="ECO:0000313" key="10">
    <source>
        <dbReference type="EMBL" id="ELW62750.1"/>
    </source>
</evidence>
<dbReference type="EMBL" id="KB320803">
    <property type="protein sequence ID" value="ELW62750.1"/>
    <property type="molecule type" value="Genomic_DNA"/>
</dbReference>
<evidence type="ECO:0000256" key="8">
    <source>
        <dbReference type="SAM" id="MobiDB-lite"/>
    </source>
</evidence>
<feature type="compositionally biased region" description="Polar residues" evidence="8">
    <location>
        <begin position="195"/>
        <end position="204"/>
    </location>
</feature>
<dbReference type="eggNOG" id="ENOG502QQ1G">
    <property type="taxonomic scope" value="Eukaryota"/>
</dbReference>
<dbReference type="FunCoup" id="L9KIJ2">
    <property type="interactions" value="830"/>
</dbReference>
<dbReference type="InterPro" id="IPR057663">
    <property type="entry name" value="TACC3_Aurora-A_bind"/>
</dbReference>
<dbReference type="InterPro" id="IPR039915">
    <property type="entry name" value="TACC"/>
</dbReference>
<evidence type="ECO:0000256" key="6">
    <source>
        <dbReference type="ARBA" id="ARBA00023212"/>
    </source>
</evidence>
<evidence type="ECO:0000259" key="9">
    <source>
        <dbReference type="Pfam" id="PF05010"/>
    </source>
</evidence>
<feature type="coiled-coil region" evidence="7">
    <location>
        <begin position="608"/>
        <end position="688"/>
    </location>
</feature>
<feature type="compositionally biased region" description="Basic and acidic residues" evidence="8">
    <location>
        <begin position="334"/>
        <end position="357"/>
    </location>
</feature>
<dbReference type="GO" id="GO:0007097">
    <property type="term" value="P:nuclear migration"/>
    <property type="evidence" value="ECO:0007669"/>
    <property type="project" value="TreeGrafter"/>
</dbReference>
<keyword evidence="3" id="KW-0963">Cytoplasm</keyword>
<dbReference type="Pfam" id="PF05010">
    <property type="entry name" value="TACC_C"/>
    <property type="match status" value="1"/>
</dbReference>
<proteinExistence type="inferred from homology"/>
<evidence type="ECO:0000256" key="5">
    <source>
        <dbReference type="ARBA" id="ARBA00023054"/>
    </source>
</evidence>
<comment type="similarity">
    <text evidence="2">Belongs to the TACC family.</text>
</comment>
<dbReference type="AlphaFoldDB" id="L9KIJ2"/>
<name>L9KIJ2_TUPCH</name>
<feature type="region of interest" description="Disordered" evidence="8">
    <location>
        <begin position="124"/>
        <end position="408"/>
    </location>
</feature>
<dbReference type="Gene3D" id="1.20.5.1700">
    <property type="match status" value="1"/>
</dbReference>
<feature type="compositionally biased region" description="Polar residues" evidence="8">
    <location>
        <begin position="393"/>
        <end position="408"/>
    </location>
</feature>
<keyword evidence="11" id="KW-1185">Reference proteome</keyword>
<dbReference type="KEGG" id="tup:102499191"/>
<reference evidence="11" key="1">
    <citation type="submission" date="2012-07" db="EMBL/GenBank/DDBJ databases">
        <title>Genome of the Chinese tree shrew, a rising model animal genetically related to primates.</title>
        <authorList>
            <person name="Zhang G."/>
            <person name="Fan Y."/>
            <person name="Yao Y."/>
            <person name="Huang Z."/>
        </authorList>
    </citation>
    <scope>NUCLEOTIDE SEQUENCE [LARGE SCALE GENOMIC DNA]</scope>
</reference>
<feature type="coiled-coil region" evidence="7">
    <location>
        <begin position="721"/>
        <end position="801"/>
    </location>
</feature>
<evidence type="ECO:0000256" key="3">
    <source>
        <dbReference type="ARBA" id="ARBA00022490"/>
    </source>
</evidence>
<evidence type="ECO:0000256" key="7">
    <source>
        <dbReference type="SAM" id="Coils"/>
    </source>
</evidence>
<dbReference type="GO" id="GO:0021987">
    <property type="term" value="P:cerebral cortex development"/>
    <property type="evidence" value="ECO:0007669"/>
    <property type="project" value="TreeGrafter"/>
</dbReference>
<keyword evidence="5 7" id="KW-0175">Coiled coil</keyword>
<accession>L9KIJ2</accession>
<dbReference type="PANTHER" id="PTHR13924">
    <property type="entry name" value="TRANSFORMING ACIDIC COILED-COIL CONTAINING PROTEIN 1/2"/>
    <property type="match status" value="1"/>
</dbReference>
<dbReference type="GO" id="GO:0007052">
    <property type="term" value="P:mitotic spindle organization"/>
    <property type="evidence" value="ECO:0007669"/>
    <property type="project" value="InterPro"/>
</dbReference>
<feature type="compositionally biased region" description="Polar residues" evidence="8">
    <location>
        <begin position="269"/>
        <end position="289"/>
    </location>
</feature>
<feature type="domain" description="Transforming acidic coiled-coil-containing protein C-terminal" evidence="9">
    <location>
        <begin position="606"/>
        <end position="799"/>
    </location>
</feature>
<feature type="compositionally biased region" description="Basic residues" evidence="8">
    <location>
        <begin position="320"/>
        <end position="333"/>
    </location>
</feature>
<evidence type="ECO:0000256" key="1">
    <source>
        <dbReference type="ARBA" id="ARBA00004245"/>
    </source>
</evidence>
<protein>
    <submittedName>
        <fullName evidence="10">Transforming acidic coiled-coil-containing protein 3</fullName>
    </submittedName>
</protein>
<dbReference type="FunFam" id="1.20.5.1700:FF:000001">
    <property type="entry name" value="Transforming acidic coiled-coil-containing protein 1 isoform 2"/>
    <property type="match status" value="1"/>
</dbReference>
<dbReference type="Proteomes" id="UP000011518">
    <property type="component" value="Unassembled WGS sequence"/>
</dbReference>
<keyword evidence="4" id="KW-0597">Phosphoprotein</keyword>
<dbReference type="GO" id="GO:0005856">
    <property type="term" value="C:cytoskeleton"/>
    <property type="evidence" value="ECO:0007669"/>
    <property type="project" value="UniProtKB-SubCell"/>
</dbReference>
<dbReference type="GO" id="GO:0005737">
    <property type="term" value="C:cytoplasm"/>
    <property type="evidence" value="ECO:0007669"/>
    <property type="project" value="TreeGrafter"/>
</dbReference>
<feature type="compositionally biased region" description="Low complexity" evidence="8">
    <location>
        <begin position="153"/>
        <end position="163"/>
    </location>
</feature>
<dbReference type="Pfam" id="PF25777">
    <property type="entry name" value="Aurora-A_bind_TACC3"/>
    <property type="match status" value="1"/>
</dbReference>